<protein>
    <recommendedName>
        <fullName evidence="2">DUF8020 domain-containing protein</fullName>
    </recommendedName>
</protein>
<keyword evidence="4" id="KW-1185">Reference proteome</keyword>
<proteinExistence type="predicted"/>
<evidence type="ECO:0000313" key="4">
    <source>
        <dbReference type="Proteomes" id="UP001595696"/>
    </source>
</evidence>
<accession>A0ABV8E0A6</accession>
<evidence type="ECO:0000256" key="1">
    <source>
        <dbReference type="SAM" id="SignalP"/>
    </source>
</evidence>
<feature type="signal peptide" evidence="1">
    <location>
        <begin position="1"/>
        <end position="26"/>
    </location>
</feature>
<evidence type="ECO:0000259" key="2">
    <source>
        <dbReference type="Pfam" id="PF26059"/>
    </source>
</evidence>
<organism evidence="3 4">
    <name type="scientific">Nocardia jiangsuensis</name>
    <dbReference type="NCBI Taxonomy" id="1691563"/>
    <lineage>
        <taxon>Bacteria</taxon>
        <taxon>Bacillati</taxon>
        <taxon>Actinomycetota</taxon>
        <taxon>Actinomycetes</taxon>
        <taxon>Mycobacteriales</taxon>
        <taxon>Nocardiaceae</taxon>
        <taxon>Nocardia</taxon>
    </lineage>
</organism>
<reference evidence="4" key="1">
    <citation type="journal article" date="2019" name="Int. J. Syst. Evol. Microbiol.">
        <title>The Global Catalogue of Microorganisms (GCM) 10K type strain sequencing project: providing services to taxonomists for standard genome sequencing and annotation.</title>
        <authorList>
            <consortium name="The Broad Institute Genomics Platform"/>
            <consortium name="The Broad Institute Genome Sequencing Center for Infectious Disease"/>
            <person name="Wu L."/>
            <person name="Ma J."/>
        </authorList>
    </citation>
    <scope>NUCLEOTIDE SEQUENCE [LARGE SCALE GENOMIC DNA]</scope>
    <source>
        <strain evidence="4">CGMCC 4.7330</strain>
    </source>
</reference>
<dbReference type="EMBL" id="JBHSAX010000022">
    <property type="protein sequence ID" value="MFC3965711.1"/>
    <property type="molecule type" value="Genomic_DNA"/>
</dbReference>
<sequence>MHFTKFALLATTVTTAVGLAAGTVSAAPAAPENAVNYTATPTERATVISTDAGSMTAENGVFAIKAPDGSTLAGTELSFRVDDFVFPIAAEITGRTATLTPRFDLEHAVYQPVALPFQDQAPWKNEYDREQAAWSRMTGTISFGAGIGTLVGGIGGGAVGCVLGGIAGATVASASIVGLFGPFIPAAAVGCAGGILAVGALGTLAGQILVTAPVAIAAAVQYFTTINEPLPNRQGQAPK</sequence>
<dbReference type="Proteomes" id="UP001595696">
    <property type="component" value="Unassembled WGS sequence"/>
</dbReference>
<name>A0ABV8E0A6_9NOCA</name>
<feature type="domain" description="DUF8020" evidence="2">
    <location>
        <begin position="34"/>
        <end position="102"/>
    </location>
</feature>
<feature type="chain" id="PRO_5047303239" description="DUF8020 domain-containing protein" evidence="1">
    <location>
        <begin position="27"/>
        <end position="239"/>
    </location>
</feature>
<dbReference type="InterPro" id="IPR058333">
    <property type="entry name" value="DUF8020"/>
</dbReference>
<comment type="caution">
    <text evidence="3">The sequence shown here is derived from an EMBL/GenBank/DDBJ whole genome shotgun (WGS) entry which is preliminary data.</text>
</comment>
<keyword evidence="1" id="KW-0732">Signal</keyword>
<dbReference type="Pfam" id="PF26059">
    <property type="entry name" value="DUF8020"/>
    <property type="match status" value="1"/>
</dbReference>
<evidence type="ECO:0000313" key="3">
    <source>
        <dbReference type="EMBL" id="MFC3965711.1"/>
    </source>
</evidence>
<gene>
    <name evidence="3" type="ORF">ACFO0B_27290</name>
</gene>
<dbReference type="RefSeq" id="WP_378615794.1">
    <property type="nucleotide sequence ID" value="NZ_JBHSAX010000022.1"/>
</dbReference>